<proteinExistence type="predicted"/>
<dbReference type="AlphaFoldDB" id="T0PHJ2"/>
<dbReference type="OrthoDB" id="295274at2759"/>
<name>T0PHJ2_SAPDV</name>
<gene>
    <name evidence="1" type="ORF">SDRG_17275</name>
</gene>
<keyword evidence="2" id="KW-1185">Reference proteome</keyword>
<evidence type="ECO:0000313" key="1">
    <source>
        <dbReference type="EMBL" id="EQC24834.1"/>
    </source>
</evidence>
<dbReference type="VEuPathDB" id="FungiDB:SDRG_17275"/>
<accession>T0PHJ2</accession>
<dbReference type="EMBL" id="JH767371">
    <property type="protein sequence ID" value="EQC24834.1"/>
    <property type="molecule type" value="Genomic_DNA"/>
</dbReference>
<dbReference type="RefSeq" id="XP_008621737.1">
    <property type="nucleotide sequence ID" value="XM_008623515.1"/>
</dbReference>
<dbReference type="InParanoid" id="T0PHJ2"/>
<organism evidence="1 2">
    <name type="scientific">Saprolegnia diclina (strain VS20)</name>
    <dbReference type="NCBI Taxonomy" id="1156394"/>
    <lineage>
        <taxon>Eukaryota</taxon>
        <taxon>Sar</taxon>
        <taxon>Stramenopiles</taxon>
        <taxon>Oomycota</taxon>
        <taxon>Saprolegniomycetes</taxon>
        <taxon>Saprolegniales</taxon>
        <taxon>Saprolegniaceae</taxon>
        <taxon>Saprolegnia</taxon>
    </lineage>
</organism>
<dbReference type="GeneID" id="19958002"/>
<sequence length="121" mass="13822">MENIELTTRLKIWEGAILVEHQGRATIRHKIEQLLKLNASEAEIAALVEQYKAQYSDYGYKREETIAFHSQRVRDPFLPTQDIEMPLGELPCEGVQGRVQLGEAIHSCQACVFADRCSYLD</sequence>
<protein>
    <submittedName>
        <fullName evidence="1">Uncharacterized protein</fullName>
    </submittedName>
</protein>
<evidence type="ECO:0000313" key="2">
    <source>
        <dbReference type="Proteomes" id="UP000030762"/>
    </source>
</evidence>
<reference evidence="1 2" key="1">
    <citation type="submission" date="2012-04" db="EMBL/GenBank/DDBJ databases">
        <title>The Genome Sequence of Saprolegnia declina VS20.</title>
        <authorList>
            <consortium name="The Broad Institute Genome Sequencing Platform"/>
            <person name="Russ C."/>
            <person name="Nusbaum C."/>
            <person name="Tyler B."/>
            <person name="van West P."/>
            <person name="Dieguez-Uribeondo J."/>
            <person name="de Bruijn I."/>
            <person name="Tripathy S."/>
            <person name="Jiang R."/>
            <person name="Young S.K."/>
            <person name="Zeng Q."/>
            <person name="Gargeya S."/>
            <person name="Fitzgerald M."/>
            <person name="Haas B."/>
            <person name="Abouelleil A."/>
            <person name="Alvarado L."/>
            <person name="Arachchi H.M."/>
            <person name="Berlin A."/>
            <person name="Chapman S.B."/>
            <person name="Goldberg J."/>
            <person name="Griggs A."/>
            <person name="Gujja S."/>
            <person name="Hansen M."/>
            <person name="Howarth C."/>
            <person name="Imamovic A."/>
            <person name="Larimer J."/>
            <person name="McCowen C."/>
            <person name="Montmayeur A."/>
            <person name="Murphy C."/>
            <person name="Neiman D."/>
            <person name="Pearson M."/>
            <person name="Priest M."/>
            <person name="Roberts A."/>
            <person name="Saif S."/>
            <person name="Shea T."/>
            <person name="Sisk P."/>
            <person name="Sykes S."/>
            <person name="Wortman J."/>
            <person name="Nusbaum C."/>
            <person name="Birren B."/>
        </authorList>
    </citation>
    <scope>NUCLEOTIDE SEQUENCE [LARGE SCALE GENOMIC DNA]</scope>
    <source>
        <strain evidence="1 2">VS20</strain>
    </source>
</reference>
<dbReference type="Proteomes" id="UP000030762">
    <property type="component" value="Unassembled WGS sequence"/>
</dbReference>